<dbReference type="CDD" id="cd02440">
    <property type="entry name" value="AdoMet_MTases"/>
    <property type="match status" value="1"/>
</dbReference>
<evidence type="ECO:0000256" key="2">
    <source>
        <dbReference type="ARBA" id="ARBA00022679"/>
    </source>
</evidence>
<dbReference type="InterPro" id="IPR029063">
    <property type="entry name" value="SAM-dependent_MTases_sf"/>
</dbReference>
<dbReference type="Proteomes" id="UP000283474">
    <property type="component" value="Chromosome"/>
</dbReference>
<dbReference type="KEGG" id="pus:CKA81_10235"/>
<dbReference type="Pfam" id="PF03602">
    <property type="entry name" value="Cons_hypoth95"/>
    <property type="match status" value="1"/>
</dbReference>
<keyword evidence="2 3" id="KW-0808">Transferase</keyword>
<sequence>MKKHAVRIVGGDYRKTPIPVVDAPGLRPTPDRVRETLFNWLSHFWSGDFSKKRVLDLFAGTGALGFEAASRGVAHVQMVETHPAAVTALRNLRSKLKTNNVRIHAGDASTVLQRVEPASFDLVMLDPPFDQAWVDKLWQKVGAVLAPDGLLYIEAETAVVPPEAFEILRQSRAGSVHFQLLGFAAAQKTVNNPESI</sequence>
<proteinExistence type="predicted"/>
<dbReference type="OrthoDB" id="9803017at2"/>
<dbReference type="EMBL" id="CP022987">
    <property type="protein sequence ID" value="QAA94164.1"/>
    <property type="molecule type" value="Genomic_DNA"/>
</dbReference>
<reference evidence="3 4" key="1">
    <citation type="submission" date="2017-08" db="EMBL/GenBank/DDBJ databases">
        <authorList>
            <person name="Park S.-J."/>
            <person name="Kim H."/>
        </authorList>
    </citation>
    <scope>NUCLEOTIDE SEQUENCE [LARGE SCALE GENOMIC DNA]</scope>
    <source>
        <strain evidence="4">ye3</strain>
    </source>
</reference>
<dbReference type="PIRSF" id="PIRSF004553">
    <property type="entry name" value="CHP00095"/>
    <property type="match status" value="1"/>
</dbReference>
<dbReference type="InterPro" id="IPR004398">
    <property type="entry name" value="RNA_MeTrfase_RsmD"/>
</dbReference>
<dbReference type="SUPFAM" id="SSF53335">
    <property type="entry name" value="S-adenosyl-L-methionine-dependent methyltransferases"/>
    <property type="match status" value="1"/>
</dbReference>
<organism evidence="3 4">
    <name type="scientific">Pollutimonas thiosulfatoxidans</name>
    <dbReference type="NCBI Taxonomy" id="2028345"/>
    <lineage>
        <taxon>Bacteria</taxon>
        <taxon>Pseudomonadati</taxon>
        <taxon>Pseudomonadota</taxon>
        <taxon>Betaproteobacteria</taxon>
        <taxon>Burkholderiales</taxon>
        <taxon>Alcaligenaceae</taxon>
        <taxon>Pollutimonas</taxon>
    </lineage>
</organism>
<dbReference type="RefSeq" id="WP_128355168.1">
    <property type="nucleotide sequence ID" value="NZ_CP022987.1"/>
</dbReference>
<evidence type="ECO:0000313" key="3">
    <source>
        <dbReference type="EMBL" id="QAA94164.1"/>
    </source>
</evidence>
<gene>
    <name evidence="3" type="primary">rsmD</name>
    <name evidence="3" type="ORF">CKA81_10235</name>
</gene>
<name>A0A410GD28_9BURK</name>
<protein>
    <submittedName>
        <fullName evidence="3">16S rRNA (Guanine(966)-N(2))-methyltransferase RsmD</fullName>
    </submittedName>
</protein>
<dbReference type="PANTHER" id="PTHR43542:SF1">
    <property type="entry name" value="METHYLTRANSFERASE"/>
    <property type="match status" value="1"/>
</dbReference>
<dbReference type="NCBIfam" id="TIGR00095">
    <property type="entry name" value="16S rRNA (guanine(966)-N(2))-methyltransferase RsmD"/>
    <property type="match status" value="1"/>
</dbReference>
<keyword evidence="1 3" id="KW-0489">Methyltransferase</keyword>
<dbReference type="GO" id="GO:0008168">
    <property type="term" value="F:methyltransferase activity"/>
    <property type="evidence" value="ECO:0007669"/>
    <property type="project" value="UniProtKB-KW"/>
</dbReference>
<keyword evidence="4" id="KW-1185">Reference proteome</keyword>
<dbReference type="AlphaFoldDB" id="A0A410GD28"/>
<dbReference type="Gene3D" id="3.40.50.150">
    <property type="entry name" value="Vaccinia Virus protein VP39"/>
    <property type="match status" value="1"/>
</dbReference>
<evidence type="ECO:0000313" key="4">
    <source>
        <dbReference type="Proteomes" id="UP000283474"/>
    </source>
</evidence>
<accession>A0A410GD28</accession>
<dbReference type="GO" id="GO:0031167">
    <property type="term" value="P:rRNA methylation"/>
    <property type="evidence" value="ECO:0007669"/>
    <property type="project" value="InterPro"/>
</dbReference>
<evidence type="ECO:0000256" key="1">
    <source>
        <dbReference type="ARBA" id="ARBA00022603"/>
    </source>
</evidence>
<dbReference type="PANTHER" id="PTHR43542">
    <property type="entry name" value="METHYLTRANSFERASE"/>
    <property type="match status" value="1"/>
</dbReference>